<dbReference type="InterPro" id="IPR014951">
    <property type="entry name" value="DUF1822"/>
</dbReference>
<dbReference type="RefSeq" id="WP_413272615.1">
    <property type="nucleotide sequence ID" value="NZ_JBHFNQ010000170.1"/>
</dbReference>
<evidence type="ECO:0000313" key="2">
    <source>
        <dbReference type="Proteomes" id="UP001576774"/>
    </source>
</evidence>
<evidence type="ECO:0000313" key="1">
    <source>
        <dbReference type="EMBL" id="MFB2879579.1"/>
    </source>
</evidence>
<protein>
    <submittedName>
        <fullName evidence="1">DUF1822 family protein</fullName>
    </submittedName>
</protein>
<name>A0ABV4X9V3_9CYAN</name>
<keyword evidence="2" id="KW-1185">Reference proteome</keyword>
<dbReference type="Pfam" id="PF08852">
    <property type="entry name" value="DUF1822"/>
    <property type="match status" value="1"/>
</dbReference>
<gene>
    <name evidence="1" type="ORF">ACE1CC_22210</name>
</gene>
<dbReference type="Proteomes" id="UP001576774">
    <property type="component" value="Unassembled WGS sequence"/>
</dbReference>
<comment type="caution">
    <text evidence="1">The sequence shown here is derived from an EMBL/GenBank/DDBJ whole genome shotgun (WGS) entry which is preliminary data.</text>
</comment>
<sequence>MIKNIIDSRFEWDAIKSDTITLNTSQIDQAIELSDPIPNENQQWQAYINALALLSFEQWLSDRAPDLSINNDQCSIFLPQYAGLLKSVCNLKVGTFKICLIPVSTSIDKIITLSKIATELSEYKANFYVIISIIEELEQANVLGFVPYYQLIEEIENHQLKVQFNWNYQLPLSWFNVNPDDLLLSLRCLEPESLPQQNLVTASANRLSKIREKLAQYQPQLETSEQELWQILTWEEARIFFTHPEVFQQQKSGVNSLVNVAVWLQDKLDEAAQSLSWVLLPSFNTERLNFATVMRSPIEELDDILTQLSRTGTEIPQQARGAYQNLNFPETCLRLYAVTWAVLSSENLPEWQLILILGSPGANSIPIGTRLQISDNTGILGELVRRQEIDPAYLYARVAGNWEESFFITISLINGETMTLPPFTFCP</sequence>
<proteinExistence type="predicted"/>
<reference evidence="1 2" key="1">
    <citation type="submission" date="2024-09" db="EMBL/GenBank/DDBJ databases">
        <title>Floridaenema gen nov. (Aerosakkonemataceae, Aerosakkonematales ord. nov., Cyanobacteria) from benthic tropical and subtropical fresh waters, with the description of four new species.</title>
        <authorList>
            <person name="Moretto J.A."/>
            <person name="Berthold D.E."/>
            <person name="Lefler F.W."/>
            <person name="Huang I.-S."/>
            <person name="Laughinghouse H. IV."/>
        </authorList>
    </citation>
    <scope>NUCLEOTIDE SEQUENCE [LARGE SCALE GENOMIC DNA]</scope>
    <source>
        <strain evidence="1 2">BLCC-F46</strain>
    </source>
</reference>
<accession>A0ABV4X9V3</accession>
<dbReference type="EMBL" id="JBHFNQ010000170">
    <property type="protein sequence ID" value="MFB2879579.1"/>
    <property type="molecule type" value="Genomic_DNA"/>
</dbReference>
<organism evidence="1 2">
    <name type="scientific">Floridaenema aerugineum BLCC-F46</name>
    <dbReference type="NCBI Taxonomy" id="3153654"/>
    <lineage>
        <taxon>Bacteria</taxon>
        <taxon>Bacillati</taxon>
        <taxon>Cyanobacteriota</taxon>
        <taxon>Cyanophyceae</taxon>
        <taxon>Oscillatoriophycideae</taxon>
        <taxon>Aerosakkonematales</taxon>
        <taxon>Aerosakkonemataceae</taxon>
        <taxon>Floridanema</taxon>
        <taxon>Floridanema aerugineum</taxon>
    </lineage>
</organism>